<dbReference type="AlphaFoldDB" id="A0ABD2XRP8"/>
<dbReference type="Gene3D" id="3.40.50.880">
    <property type="match status" value="1"/>
</dbReference>
<name>A0ABD2XRP8_9HYME</name>
<reference evidence="1 2" key="1">
    <citation type="journal article" date="2024" name="bioRxiv">
        <title>A reference genome for Trichogramma kaykai: A tiny desert-dwelling parasitoid wasp with competing sex-ratio distorters.</title>
        <authorList>
            <person name="Culotta J."/>
            <person name="Lindsey A.R."/>
        </authorList>
    </citation>
    <scope>NUCLEOTIDE SEQUENCE [LARGE SCALE GENOMIC DNA]</scope>
    <source>
        <strain evidence="1 2">KSX58</strain>
    </source>
</reference>
<organism evidence="1 2">
    <name type="scientific">Trichogramma kaykai</name>
    <dbReference type="NCBI Taxonomy" id="54128"/>
    <lineage>
        <taxon>Eukaryota</taxon>
        <taxon>Metazoa</taxon>
        <taxon>Ecdysozoa</taxon>
        <taxon>Arthropoda</taxon>
        <taxon>Hexapoda</taxon>
        <taxon>Insecta</taxon>
        <taxon>Pterygota</taxon>
        <taxon>Neoptera</taxon>
        <taxon>Endopterygota</taxon>
        <taxon>Hymenoptera</taxon>
        <taxon>Apocrita</taxon>
        <taxon>Proctotrupomorpha</taxon>
        <taxon>Chalcidoidea</taxon>
        <taxon>Trichogrammatidae</taxon>
        <taxon>Trichogramma</taxon>
    </lineage>
</organism>
<protein>
    <recommendedName>
        <fullName evidence="3">DJ-1/PfpI domain-containing protein</fullName>
    </recommendedName>
</protein>
<comment type="caution">
    <text evidence="1">The sequence shown here is derived from an EMBL/GenBank/DDBJ whole genome shotgun (WGS) entry which is preliminary data.</text>
</comment>
<sequence>MLSRCESLRCLAANVCKLAATRNATAPAFNLLLHTSAACQDIPFREDSEIERDVRRFLGKRPHEPPSVLVILSGCGDAKGSSTLETESLIVNLHRYGLYAAVFAPSHLVRREWDFDADSFKRHQLQARRAYVESARIVLGHSVKELRNLKDLRPYDALVIPGGAGVGFVLSDFLVRGDEGHVDSYVRSIIQDFHSNKKPIGTISYAGLLVAKVIPGVQITMRRPADIDEVWSHNLPQRAIDLAHALHAEHVEVPTTEIWKDKLATVYSTPGFTIRTDPRSAVFDGIGKLVEAIKRKID</sequence>
<dbReference type="EMBL" id="JBJJXI010000007">
    <property type="protein sequence ID" value="KAL3407434.1"/>
    <property type="molecule type" value="Genomic_DNA"/>
</dbReference>
<dbReference type="PANTHER" id="PTHR10224:SF12">
    <property type="entry name" value="GLYOXALASE ELBB"/>
    <property type="match status" value="1"/>
</dbReference>
<keyword evidence="2" id="KW-1185">Reference proteome</keyword>
<evidence type="ECO:0000313" key="1">
    <source>
        <dbReference type="EMBL" id="KAL3407434.1"/>
    </source>
</evidence>
<dbReference type="SUPFAM" id="SSF52317">
    <property type="entry name" value="Class I glutamine amidotransferase-like"/>
    <property type="match status" value="1"/>
</dbReference>
<proteinExistence type="predicted"/>
<evidence type="ECO:0000313" key="2">
    <source>
        <dbReference type="Proteomes" id="UP001627154"/>
    </source>
</evidence>
<evidence type="ECO:0008006" key="3">
    <source>
        <dbReference type="Google" id="ProtNLM"/>
    </source>
</evidence>
<accession>A0ABD2XRP8</accession>
<dbReference type="PANTHER" id="PTHR10224">
    <property type="entry name" value="ES1 PROTEIN HOMOLOG, MITOCHONDRIAL"/>
    <property type="match status" value="1"/>
</dbReference>
<dbReference type="Proteomes" id="UP001627154">
    <property type="component" value="Unassembled WGS sequence"/>
</dbReference>
<dbReference type="InterPro" id="IPR029062">
    <property type="entry name" value="Class_I_gatase-like"/>
</dbReference>
<gene>
    <name evidence="1" type="ORF">TKK_000425</name>
</gene>